<dbReference type="Pfam" id="PF22451">
    <property type="entry name" value="NirdL-like_HTH"/>
    <property type="match status" value="2"/>
</dbReference>
<evidence type="ECO:0000259" key="6">
    <source>
        <dbReference type="Pfam" id="PF17805"/>
    </source>
</evidence>
<proteinExistence type="inferred from homology"/>
<evidence type="ECO:0000256" key="4">
    <source>
        <dbReference type="ARBA" id="ARBA00023471"/>
    </source>
</evidence>
<keyword evidence="9" id="KW-1185">Reference proteome</keyword>
<dbReference type="RefSeq" id="WP_136347802.1">
    <property type="nucleotide sequence ID" value="NZ_SSOC01000003.1"/>
</dbReference>
<comment type="catalytic activity">
    <reaction evidence="5">
        <text>siroheme + 2 H(+) = 12,18-didecarboxysiroheme + 2 CO2</text>
        <dbReference type="Rhea" id="RHEA:19093"/>
        <dbReference type="ChEBI" id="CHEBI:15378"/>
        <dbReference type="ChEBI" id="CHEBI:16526"/>
        <dbReference type="ChEBI" id="CHEBI:60052"/>
        <dbReference type="ChEBI" id="CHEBI:140497"/>
        <dbReference type="EC" id="4.1.1.111"/>
    </reaction>
</comment>
<dbReference type="InterPro" id="IPR053953">
    <property type="entry name" value="NirdL-like_HTH"/>
</dbReference>
<dbReference type="OrthoDB" id="9806536at2"/>
<comment type="pathway">
    <text evidence="2">Porphyrin-containing compound metabolism.</text>
</comment>
<dbReference type="AlphaFoldDB" id="A0A4S4AZV6"/>
<dbReference type="EMBL" id="SSOC01000003">
    <property type="protein sequence ID" value="THF65596.1"/>
    <property type="molecule type" value="Genomic_DNA"/>
</dbReference>
<organism evidence="8 9">
    <name type="scientific">Pseudothauera nasutitermitis</name>
    <dbReference type="NCBI Taxonomy" id="2565930"/>
    <lineage>
        <taxon>Bacteria</taxon>
        <taxon>Pseudomonadati</taxon>
        <taxon>Pseudomonadota</taxon>
        <taxon>Betaproteobacteria</taxon>
        <taxon>Rhodocyclales</taxon>
        <taxon>Zoogloeaceae</taxon>
        <taxon>Pseudothauera</taxon>
    </lineage>
</organism>
<evidence type="ECO:0000256" key="3">
    <source>
        <dbReference type="ARBA" id="ARBA00023457"/>
    </source>
</evidence>
<evidence type="ECO:0000259" key="7">
    <source>
        <dbReference type="Pfam" id="PF22451"/>
    </source>
</evidence>
<protein>
    <recommendedName>
        <fullName evidence="4">siroheme decarboxylase</fullName>
        <ecNumber evidence="4">4.1.1.111</ecNumber>
    </recommendedName>
</protein>
<evidence type="ECO:0000256" key="1">
    <source>
        <dbReference type="ARBA" id="ARBA00023239"/>
    </source>
</evidence>
<evidence type="ECO:0000313" key="8">
    <source>
        <dbReference type="EMBL" id="THF65596.1"/>
    </source>
</evidence>
<sequence length="333" mass="36216">MEAARLRLLNDWQHDFPRVERPFAQLGEAVGLDEQAVLEAFRAWQAQGVVSRIGPVVAARRLGASALAALAVPEGELDAVAARVSALAEVNHNYEREHHYNLWFVLTAATQERLTAVTAGIAADTGLQPIVLPMEEAYHIDLGFDLCGGMAGAAAPTARAPLPSSTPCALPEIESVLLAALQDGLPLCVRPYDELGERADLSGALVCALIDEWLDAGLLQRFGVVVRHHELGYTANAMCVWDVPDERVGELGRLLGAQPGVTLCYRRRRAAPHWRYNLFCMIHGKAREEVLASRAALAAQLGLDGWSHAVLFSRRRFKQCGARYLAPTEAPHA</sequence>
<comment type="similarity">
    <text evidence="3">Belongs to the Ahb/Nir family.</text>
</comment>
<dbReference type="Gene3D" id="3.30.70.3460">
    <property type="match status" value="2"/>
</dbReference>
<dbReference type="InterPro" id="IPR040523">
    <property type="entry name" value="AsnC_trans_reg2"/>
</dbReference>
<dbReference type="PANTHER" id="PTHR43413">
    <property type="entry name" value="TRANSCRIPTIONAL REGULATOR, ASNC FAMILY"/>
    <property type="match status" value="1"/>
</dbReference>
<accession>A0A4S4AZV6</accession>
<dbReference type="PANTHER" id="PTHR43413:SF1">
    <property type="entry name" value="SIROHEME DECARBOXYLASE NIRL SUBUNIT"/>
    <property type="match status" value="1"/>
</dbReference>
<reference evidence="8 9" key="1">
    <citation type="submission" date="2019-04" db="EMBL/GenBank/DDBJ databases">
        <title>Azoarcus nasutitermitis sp. nov. isolated from termite nest.</title>
        <authorList>
            <person name="Lin S.-Y."/>
            <person name="Hameed A."/>
            <person name="Hsu Y.-H."/>
            <person name="Young C.-C."/>
        </authorList>
    </citation>
    <scope>NUCLEOTIDE SEQUENCE [LARGE SCALE GENOMIC DNA]</scope>
    <source>
        <strain evidence="8 9">CC-YHH838</strain>
    </source>
</reference>
<feature type="domain" description="Siroheme decarboxylase AsnC-like ligand binding" evidence="6">
    <location>
        <begin position="64"/>
        <end position="137"/>
    </location>
</feature>
<name>A0A4S4AZV6_9RHOO</name>
<gene>
    <name evidence="8" type="ORF">E6C76_08445</name>
</gene>
<dbReference type="Proteomes" id="UP000308430">
    <property type="component" value="Unassembled WGS sequence"/>
</dbReference>
<dbReference type="Pfam" id="PF17805">
    <property type="entry name" value="AsnC_trans_reg2"/>
    <property type="match status" value="2"/>
</dbReference>
<evidence type="ECO:0000256" key="5">
    <source>
        <dbReference type="ARBA" id="ARBA00048470"/>
    </source>
</evidence>
<feature type="domain" description="Siroheme decarboxylase NirL-like HTH" evidence="7">
    <location>
        <begin position="7"/>
        <end position="50"/>
    </location>
</feature>
<evidence type="ECO:0000256" key="2">
    <source>
        <dbReference type="ARBA" id="ARBA00023444"/>
    </source>
</evidence>
<feature type="domain" description="Siroheme decarboxylase AsnC-like ligand binding" evidence="6">
    <location>
        <begin position="231"/>
        <end position="318"/>
    </location>
</feature>
<keyword evidence="1" id="KW-0456">Lyase</keyword>
<comment type="caution">
    <text evidence="8">The sequence shown here is derived from an EMBL/GenBank/DDBJ whole genome shotgun (WGS) entry which is preliminary data.</text>
</comment>
<feature type="domain" description="Siroheme decarboxylase NirL-like HTH" evidence="7">
    <location>
        <begin position="177"/>
        <end position="218"/>
    </location>
</feature>
<evidence type="ECO:0000313" key="9">
    <source>
        <dbReference type="Proteomes" id="UP000308430"/>
    </source>
</evidence>
<dbReference type="InterPro" id="IPR050684">
    <property type="entry name" value="HTH-Siroheme_Decarb"/>
</dbReference>
<dbReference type="GO" id="GO:0016829">
    <property type="term" value="F:lyase activity"/>
    <property type="evidence" value="ECO:0007669"/>
    <property type="project" value="UniProtKB-KW"/>
</dbReference>
<dbReference type="EC" id="4.1.1.111" evidence="4"/>